<dbReference type="NCBIfam" id="TIGR01730">
    <property type="entry name" value="RND_mfp"/>
    <property type="match status" value="1"/>
</dbReference>
<dbReference type="GO" id="GO:0046677">
    <property type="term" value="P:response to antibiotic"/>
    <property type="evidence" value="ECO:0007669"/>
    <property type="project" value="TreeGrafter"/>
</dbReference>
<dbReference type="Pfam" id="PF25967">
    <property type="entry name" value="RND-MFP_C"/>
    <property type="match status" value="1"/>
</dbReference>
<sequence>MNPTHPRPEFLRPAFPALPRCAAPDPSRPAAAPAARRRGAWALATAFAAGALLLSGCSDKAAKPAPRGPVEVGVVTLQPERQSVTTELPGRTSAYLVAEIRPQVGGIVQKRLFTEGADVKAGQVLYQLDPAPFEAALASAEASLGRAQATAGSAESNARRNAELAKIEAVSRQVADDSQATAQQARSDVAVARAAVETARINLGYTRIKAPISGRTAISTVTPGALVTASQTTALTTVSQVDTLYVDVTQSSTEVLRWKNDLAQGRLQRAGEGQARIRLKLEDGSTYAQPGRLQFSGVTVNPTTGAITLRGVVPNPDGLLMPGMYVRAVLETGVNEQALLVPQQGVTRDTAGNASVLVVGAQDKVERRGIQVGAAVGNRWAATAGLAAGDRIVVDGLQRIKVGDTVKPVEVQIKPQGGSGSSGGAAAPGTPAASSAAAAAPASVPASASAPAPAPAASR</sequence>
<feature type="region of interest" description="Disordered" evidence="3">
    <location>
        <begin position="412"/>
        <end position="459"/>
    </location>
</feature>
<dbReference type="GO" id="GO:0022857">
    <property type="term" value="F:transmembrane transporter activity"/>
    <property type="evidence" value="ECO:0007669"/>
    <property type="project" value="InterPro"/>
</dbReference>
<dbReference type="RefSeq" id="WP_092955910.1">
    <property type="nucleotide sequence ID" value="NZ_FOMQ01000015.1"/>
</dbReference>
<dbReference type="Gene3D" id="1.10.287.470">
    <property type="entry name" value="Helix hairpin bin"/>
    <property type="match status" value="1"/>
</dbReference>
<dbReference type="Gene3D" id="2.40.30.170">
    <property type="match status" value="1"/>
</dbReference>
<dbReference type="InterPro" id="IPR058625">
    <property type="entry name" value="MdtA-like_BSH"/>
</dbReference>
<evidence type="ECO:0000313" key="9">
    <source>
        <dbReference type="Proteomes" id="UP000199517"/>
    </source>
</evidence>
<comment type="subcellular location">
    <subcellularLocation>
        <location evidence="1">Cell envelope</location>
    </subcellularLocation>
</comment>
<dbReference type="EMBL" id="FOMQ01000015">
    <property type="protein sequence ID" value="SFE12685.1"/>
    <property type="molecule type" value="Genomic_DNA"/>
</dbReference>
<feature type="domain" description="Multidrug resistance protein MdtA-like C-terminal permuted SH3" evidence="7">
    <location>
        <begin position="337"/>
        <end position="399"/>
    </location>
</feature>
<dbReference type="GO" id="GO:0005886">
    <property type="term" value="C:plasma membrane"/>
    <property type="evidence" value="ECO:0007669"/>
    <property type="project" value="UniProtKB-SubCell"/>
</dbReference>
<evidence type="ECO:0000259" key="6">
    <source>
        <dbReference type="Pfam" id="PF25944"/>
    </source>
</evidence>
<feature type="compositionally biased region" description="Low complexity" evidence="3">
    <location>
        <begin position="424"/>
        <end position="459"/>
    </location>
</feature>
<dbReference type="Pfam" id="PF25944">
    <property type="entry name" value="Beta-barrel_RND"/>
    <property type="match status" value="1"/>
</dbReference>
<organism evidence="8 9">
    <name type="scientific">Paracidovorax konjaci</name>
    <dbReference type="NCBI Taxonomy" id="32040"/>
    <lineage>
        <taxon>Bacteria</taxon>
        <taxon>Pseudomonadati</taxon>
        <taxon>Pseudomonadota</taxon>
        <taxon>Betaproteobacteria</taxon>
        <taxon>Burkholderiales</taxon>
        <taxon>Comamonadaceae</taxon>
        <taxon>Paracidovorax</taxon>
    </lineage>
</organism>
<feature type="domain" description="Multidrug resistance protein MdtA-like barrel-sandwich hybrid" evidence="5">
    <location>
        <begin position="97"/>
        <end position="238"/>
    </location>
</feature>
<comment type="similarity">
    <text evidence="2">Belongs to the membrane fusion protein (MFP) (TC 8.A.1) family.</text>
</comment>
<dbReference type="Gene3D" id="2.40.50.100">
    <property type="match status" value="1"/>
</dbReference>
<dbReference type="STRING" id="32040.SAMN04489710_11534"/>
<evidence type="ECO:0000313" key="8">
    <source>
        <dbReference type="EMBL" id="SFE12685.1"/>
    </source>
</evidence>
<name>A0A1I1XZ37_9BURK</name>
<dbReference type="AlphaFoldDB" id="A0A1I1XZ37"/>
<evidence type="ECO:0000256" key="1">
    <source>
        <dbReference type="ARBA" id="ARBA00004196"/>
    </source>
</evidence>
<dbReference type="Pfam" id="PF25917">
    <property type="entry name" value="BSH_RND"/>
    <property type="match status" value="1"/>
</dbReference>
<feature type="domain" description="Multidrug resistance protein MdtA-like alpha-helical hairpin" evidence="4">
    <location>
        <begin position="137"/>
        <end position="206"/>
    </location>
</feature>
<accession>A0A1I1XZ37</accession>
<dbReference type="InterPro" id="IPR058624">
    <property type="entry name" value="MdtA-like_HH"/>
</dbReference>
<dbReference type="FunFam" id="2.40.420.20:FF:000001">
    <property type="entry name" value="Efflux RND transporter periplasmic adaptor subunit"/>
    <property type="match status" value="1"/>
</dbReference>
<evidence type="ECO:0000256" key="2">
    <source>
        <dbReference type="ARBA" id="ARBA00009477"/>
    </source>
</evidence>
<dbReference type="Gene3D" id="2.40.420.20">
    <property type="match status" value="1"/>
</dbReference>
<keyword evidence="9" id="KW-1185">Reference proteome</keyword>
<dbReference type="Proteomes" id="UP000199517">
    <property type="component" value="Unassembled WGS sequence"/>
</dbReference>
<dbReference type="OrthoDB" id="9783047at2"/>
<dbReference type="PANTHER" id="PTHR30158">
    <property type="entry name" value="ACRA/E-RELATED COMPONENT OF DRUG EFFLUX TRANSPORTER"/>
    <property type="match status" value="1"/>
</dbReference>
<protein>
    <submittedName>
        <fullName evidence="8">Membrane fusion protein, multidrug efflux system</fullName>
    </submittedName>
</protein>
<dbReference type="SUPFAM" id="SSF111369">
    <property type="entry name" value="HlyD-like secretion proteins"/>
    <property type="match status" value="1"/>
</dbReference>
<dbReference type="PANTHER" id="PTHR30158:SF3">
    <property type="entry name" value="MULTIDRUG EFFLUX PUMP SUBUNIT ACRA-RELATED"/>
    <property type="match status" value="1"/>
</dbReference>
<evidence type="ECO:0000256" key="3">
    <source>
        <dbReference type="SAM" id="MobiDB-lite"/>
    </source>
</evidence>
<dbReference type="InterPro" id="IPR058627">
    <property type="entry name" value="MdtA-like_C"/>
</dbReference>
<dbReference type="Pfam" id="PF25876">
    <property type="entry name" value="HH_MFP_RND"/>
    <property type="match status" value="1"/>
</dbReference>
<gene>
    <name evidence="8" type="ORF">SAMN04489710_11534</name>
</gene>
<evidence type="ECO:0000259" key="4">
    <source>
        <dbReference type="Pfam" id="PF25876"/>
    </source>
</evidence>
<dbReference type="InterPro" id="IPR058626">
    <property type="entry name" value="MdtA-like_b-barrel"/>
</dbReference>
<proteinExistence type="inferred from homology"/>
<feature type="domain" description="Multidrug resistance protein MdtA-like beta-barrel" evidence="6">
    <location>
        <begin position="243"/>
        <end position="333"/>
    </location>
</feature>
<reference evidence="9" key="1">
    <citation type="submission" date="2016-10" db="EMBL/GenBank/DDBJ databases">
        <authorList>
            <person name="Varghese N."/>
            <person name="Submissions S."/>
        </authorList>
    </citation>
    <scope>NUCLEOTIDE SEQUENCE [LARGE SCALE GENOMIC DNA]</scope>
    <source>
        <strain evidence="9">DSM 7481</strain>
    </source>
</reference>
<evidence type="ECO:0000259" key="7">
    <source>
        <dbReference type="Pfam" id="PF25967"/>
    </source>
</evidence>
<dbReference type="InterPro" id="IPR006143">
    <property type="entry name" value="RND_pump_MFP"/>
</dbReference>
<evidence type="ECO:0000259" key="5">
    <source>
        <dbReference type="Pfam" id="PF25917"/>
    </source>
</evidence>